<protein>
    <submittedName>
        <fullName evidence="1">Uncharacterized protein</fullName>
    </submittedName>
</protein>
<dbReference type="HOGENOM" id="CLU_218125_0_0_1"/>
<organism evidence="1 2">
    <name type="scientific">Trachipleistophora hominis</name>
    <name type="common">Microsporidian parasite</name>
    <dbReference type="NCBI Taxonomy" id="72359"/>
    <lineage>
        <taxon>Eukaryota</taxon>
        <taxon>Fungi</taxon>
        <taxon>Fungi incertae sedis</taxon>
        <taxon>Microsporidia</taxon>
        <taxon>Pleistophoridae</taxon>
        <taxon>Trachipleistophora</taxon>
    </lineage>
</organism>
<dbReference type="Proteomes" id="UP000011185">
    <property type="component" value="Unassembled WGS sequence"/>
</dbReference>
<dbReference type="InParanoid" id="L7JZU7"/>
<evidence type="ECO:0000313" key="2">
    <source>
        <dbReference type="Proteomes" id="UP000011185"/>
    </source>
</evidence>
<reference evidence="1 2" key="1">
    <citation type="journal article" date="2012" name="PLoS Pathog.">
        <title>The genome of the obligate intracellular parasite Trachipleistophora hominis: new insights into microsporidian genome dynamics and reductive evolution.</title>
        <authorList>
            <person name="Heinz E."/>
            <person name="Williams T.A."/>
            <person name="Nakjang S."/>
            <person name="Noel C.J."/>
            <person name="Swan D.C."/>
            <person name="Goldberg A.V."/>
            <person name="Harris S.R."/>
            <person name="Weinmaier T."/>
            <person name="Markert S."/>
            <person name="Becher D."/>
            <person name="Bernhardt J."/>
            <person name="Dagan T."/>
            <person name="Hacker C."/>
            <person name="Lucocq J.M."/>
            <person name="Schweder T."/>
            <person name="Rattei T."/>
            <person name="Hall N."/>
            <person name="Hirt R.P."/>
            <person name="Embley T.M."/>
        </authorList>
    </citation>
    <scope>NUCLEOTIDE SEQUENCE [LARGE SCALE GENOMIC DNA]</scope>
</reference>
<name>L7JZU7_TRAHO</name>
<keyword evidence="2" id="KW-1185">Reference proteome</keyword>
<sequence length="44" mass="5220">VLEEMLDRVFSEQYITSMHNFVLTLDSYMLKVVGEKIMELLIKI</sequence>
<gene>
    <name evidence="1" type="ORF">THOM_0040</name>
</gene>
<dbReference type="EMBL" id="JH993800">
    <property type="protein sequence ID" value="ELQ76964.1"/>
    <property type="molecule type" value="Genomic_DNA"/>
</dbReference>
<proteinExistence type="predicted"/>
<evidence type="ECO:0000313" key="1">
    <source>
        <dbReference type="EMBL" id="ELQ76964.1"/>
    </source>
</evidence>
<dbReference type="AlphaFoldDB" id="L7JZU7"/>
<dbReference type="VEuPathDB" id="MicrosporidiaDB:THOM_0040"/>
<feature type="non-terminal residue" evidence="1">
    <location>
        <position position="1"/>
    </location>
</feature>
<accession>L7JZU7</accession>